<dbReference type="Pfam" id="PF00583">
    <property type="entry name" value="Acetyltransf_1"/>
    <property type="match status" value="1"/>
</dbReference>
<proteinExistence type="predicted"/>
<dbReference type="Proteomes" id="UP000240481">
    <property type="component" value="Unassembled WGS sequence"/>
</dbReference>
<dbReference type="Gene3D" id="3.40.630.30">
    <property type="match status" value="1"/>
</dbReference>
<dbReference type="InterPro" id="IPR000182">
    <property type="entry name" value="GNAT_dom"/>
</dbReference>
<name>A0A0J8VHI3_9GAMM</name>
<accession>A0A0J8VHI3</accession>
<comment type="caution">
    <text evidence="2">The sequence shown here is derived from an EMBL/GenBank/DDBJ whole genome shotgun (WGS) entry which is preliminary data.</text>
</comment>
<dbReference type="OrthoDB" id="6711752at2"/>
<dbReference type="GO" id="GO:0016747">
    <property type="term" value="F:acyltransferase activity, transferring groups other than amino-acyl groups"/>
    <property type="evidence" value="ECO:0007669"/>
    <property type="project" value="InterPro"/>
</dbReference>
<gene>
    <name evidence="2" type="ORF">C9I94_08135</name>
</gene>
<evidence type="ECO:0000313" key="3">
    <source>
        <dbReference type="Proteomes" id="UP000240481"/>
    </source>
</evidence>
<keyword evidence="2" id="KW-0808">Transferase</keyword>
<feature type="domain" description="N-acetyltransferase" evidence="1">
    <location>
        <begin position="77"/>
        <end position="216"/>
    </location>
</feature>
<sequence length="218" mass="25506">MKNLIFKQYDDSYFESCIRLIQITWNLHAGFKGIPDDKAVYAYYLKTCLNWNAHLDIIVDEADNVKGILFGSNEHPSLIRELSFMRTDRKINKWKNEHLKRGTFGELDAAKREFAKLTLNDKLGEEDAELFDSEINLFIVSPELKGKGLGRKLMDRYVHFCKTYGIATAFLWTDVDCDYSFYQKYGFKIHKTFNSAKQHHRDAEHQDGLVFFIVIDQV</sequence>
<dbReference type="STRING" id="680026.AB733_04230"/>
<dbReference type="PROSITE" id="PS51186">
    <property type="entry name" value="GNAT"/>
    <property type="match status" value="1"/>
</dbReference>
<keyword evidence="3" id="KW-1185">Reference proteome</keyword>
<protein>
    <submittedName>
        <fullName evidence="2">N-acetyltransferase</fullName>
    </submittedName>
</protein>
<dbReference type="CDD" id="cd04301">
    <property type="entry name" value="NAT_SF"/>
    <property type="match status" value="1"/>
</dbReference>
<evidence type="ECO:0000259" key="1">
    <source>
        <dbReference type="PROSITE" id="PS51186"/>
    </source>
</evidence>
<organism evidence="2 3">
    <name type="scientific">Photobacterium swingsii</name>
    <dbReference type="NCBI Taxonomy" id="680026"/>
    <lineage>
        <taxon>Bacteria</taxon>
        <taxon>Pseudomonadati</taxon>
        <taxon>Pseudomonadota</taxon>
        <taxon>Gammaproteobacteria</taxon>
        <taxon>Vibrionales</taxon>
        <taxon>Vibrionaceae</taxon>
        <taxon>Photobacterium</taxon>
    </lineage>
</organism>
<dbReference type="EMBL" id="PYLZ01000003">
    <property type="protein sequence ID" value="PSW25599.1"/>
    <property type="molecule type" value="Genomic_DNA"/>
</dbReference>
<dbReference type="SUPFAM" id="SSF55729">
    <property type="entry name" value="Acyl-CoA N-acyltransferases (Nat)"/>
    <property type="match status" value="1"/>
</dbReference>
<dbReference type="InterPro" id="IPR016181">
    <property type="entry name" value="Acyl_CoA_acyltransferase"/>
</dbReference>
<evidence type="ECO:0000313" key="2">
    <source>
        <dbReference type="EMBL" id="PSW25599.1"/>
    </source>
</evidence>
<dbReference type="AlphaFoldDB" id="A0A0J8VHI3"/>
<reference evidence="2 3" key="1">
    <citation type="submission" date="2018-01" db="EMBL/GenBank/DDBJ databases">
        <title>Whole genome sequencing of Histamine producing bacteria.</title>
        <authorList>
            <person name="Butler K."/>
        </authorList>
    </citation>
    <scope>NUCLEOTIDE SEQUENCE [LARGE SCALE GENOMIC DNA]</scope>
    <source>
        <strain evidence="2 3">DSM 24669</strain>
    </source>
</reference>
<dbReference type="RefSeq" id="WP_048897619.1">
    <property type="nucleotide sequence ID" value="NZ_AP024853.1"/>
</dbReference>